<gene>
    <name evidence="1" type="ORF">BDV24DRAFT_160642</name>
</gene>
<organism evidence="1">
    <name type="scientific">Aspergillus arachidicola</name>
    <dbReference type="NCBI Taxonomy" id="656916"/>
    <lineage>
        <taxon>Eukaryota</taxon>
        <taxon>Fungi</taxon>
        <taxon>Dikarya</taxon>
        <taxon>Ascomycota</taxon>
        <taxon>Pezizomycotina</taxon>
        <taxon>Eurotiomycetes</taxon>
        <taxon>Eurotiomycetidae</taxon>
        <taxon>Eurotiales</taxon>
        <taxon>Aspergillaceae</taxon>
        <taxon>Aspergillus</taxon>
        <taxon>Aspergillus subgen. Circumdati</taxon>
    </lineage>
</organism>
<proteinExistence type="predicted"/>
<sequence>MKRNNSLLKFFLLSTDEFVGSFIQSRNGSGAFFISSLAYPGKVIYVQYGYDDNETAIIIYPPKKDDNENQQFFLRSP</sequence>
<dbReference type="EMBL" id="ML737125">
    <property type="protein sequence ID" value="KAE8344092.1"/>
    <property type="molecule type" value="Genomic_DNA"/>
</dbReference>
<dbReference type="AlphaFoldDB" id="A0A5N6YF56"/>
<accession>A0A5N6YF56</accession>
<dbReference type="InterPro" id="IPR035992">
    <property type="entry name" value="Ricin_B-like_lectins"/>
</dbReference>
<dbReference type="Gene3D" id="2.80.10.50">
    <property type="match status" value="1"/>
</dbReference>
<dbReference type="SUPFAM" id="SSF50370">
    <property type="entry name" value="Ricin B-like lectins"/>
    <property type="match status" value="1"/>
</dbReference>
<evidence type="ECO:0000313" key="1">
    <source>
        <dbReference type="EMBL" id="KAE8344092.1"/>
    </source>
</evidence>
<name>A0A5N6YF56_9EURO</name>
<dbReference type="Proteomes" id="UP000325558">
    <property type="component" value="Unassembled WGS sequence"/>
</dbReference>
<reference evidence="1" key="1">
    <citation type="submission" date="2019-04" db="EMBL/GenBank/DDBJ databases">
        <title>Friends and foes A comparative genomics study of 23 Aspergillus species from section Flavi.</title>
        <authorList>
            <consortium name="DOE Joint Genome Institute"/>
            <person name="Kjaerbolling I."/>
            <person name="Vesth T."/>
            <person name="Frisvad J.C."/>
            <person name="Nybo J.L."/>
            <person name="Theobald S."/>
            <person name="Kildgaard S."/>
            <person name="Isbrandt T."/>
            <person name="Kuo A."/>
            <person name="Sato A."/>
            <person name="Lyhne E.K."/>
            <person name="Kogle M.E."/>
            <person name="Wiebenga A."/>
            <person name="Kun R.S."/>
            <person name="Lubbers R.J."/>
            <person name="Makela M.R."/>
            <person name="Barry K."/>
            <person name="Chovatia M."/>
            <person name="Clum A."/>
            <person name="Daum C."/>
            <person name="Haridas S."/>
            <person name="He G."/>
            <person name="LaButti K."/>
            <person name="Lipzen A."/>
            <person name="Mondo S."/>
            <person name="Riley R."/>
            <person name="Salamov A."/>
            <person name="Simmons B.A."/>
            <person name="Magnuson J.K."/>
            <person name="Henrissat B."/>
            <person name="Mortensen U.H."/>
            <person name="Larsen T.O."/>
            <person name="Devries R.P."/>
            <person name="Grigoriev I.V."/>
            <person name="Machida M."/>
            <person name="Baker S.E."/>
            <person name="Andersen M.R."/>
        </authorList>
    </citation>
    <scope>NUCLEOTIDE SEQUENCE</scope>
    <source>
        <strain evidence="1">CBS 117612</strain>
    </source>
</reference>
<dbReference type="OrthoDB" id="4476188at2759"/>
<protein>
    <submittedName>
        <fullName evidence="1">Uncharacterized protein</fullName>
    </submittedName>
</protein>